<proteinExistence type="inferred from homology"/>
<evidence type="ECO:0000256" key="3">
    <source>
        <dbReference type="ARBA" id="ARBA00022630"/>
    </source>
</evidence>
<dbReference type="HOGENOM" id="CLU_006937_8_2_1"/>
<dbReference type="EMBL" id="KI964052">
    <property type="protein sequence ID" value="EUC42694.1"/>
    <property type="molecule type" value="Genomic_DNA"/>
</dbReference>
<comment type="similarity">
    <text evidence="2">Belongs to the FAD-binding monooxygenase family.</text>
</comment>
<dbReference type="Gene3D" id="3.50.50.60">
    <property type="entry name" value="FAD/NAD(P)-binding domain"/>
    <property type="match status" value="3"/>
</dbReference>
<dbReference type="OrthoDB" id="66881at2759"/>
<dbReference type="GeneID" id="19118170"/>
<evidence type="ECO:0000256" key="6">
    <source>
        <dbReference type="ARBA" id="ARBA00023002"/>
    </source>
</evidence>
<dbReference type="Pfam" id="PF00743">
    <property type="entry name" value="FMO-like"/>
    <property type="match status" value="1"/>
</dbReference>
<sequence length="651" mass="72282">MATTTVVDPNDPGAPIVQKYALEAAKRLRKDGMNQYEQLHFSENDRLHSLVKDIWADHDALDALPLPIENGGRVKFLILGAGIGGIIMSIKLIKKGFKPEEILIVDTAGGVGGTWYWNRYPGLHCDVESYCYFPFLEDTGYMPKKKYSSSSEIREYLEQLVDKFGLNSRVSFRTQANKLEWNNDVKAWKTSVVMRRGTEGNQEGNLSFYAEMVTIATGPLPYPKVPRVPGLAQFSGPLLHAARWNYDITGGSANDEMPDMAKLRNKVVGIIGTGATTIQLVPQTAKFAKDVYVFQRTPPQVYSLGQRDTDPEDWHQRIAAKPGWQRARREAFAEAVIGNRKMEDEDPNHGWLQIKSFGSLYGNARFGNVTRDRLQEHIGNLLALDSKNSERVRSRISEIVKDKETAAKMTPWYPTWCKRPTFSDQYLEAFNRTNVHIVDTDGAGIGGITAKGVVASGQEYPVDILILSTGYRSPRARGAPGARTGTEIIGRHGRQISEKWETQGVSTFQGVLTNGFPNLFMLGMDQSTATANWGHVMDVMSEHATSIIEIASRRTLDRPGTVVIEPSAEAEEGWGMMIAKGSGVFGANVICTPGHQNLEGETLKMPAPDDHEGMMKRARSVIWGGGIVDFTRMLERWREDGKLEGLEVTVG</sequence>
<evidence type="ECO:0000256" key="5">
    <source>
        <dbReference type="ARBA" id="ARBA00022857"/>
    </source>
</evidence>
<keyword evidence="8" id="KW-1185">Reference proteome</keyword>
<comment type="cofactor">
    <cofactor evidence="1">
        <name>FAD</name>
        <dbReference type="ChEBI" id="CHEBI:57692"/>
    </cofactor>
</comment>
<reference evidence="7 8" key="1">
    <citation type="journal article" date="2013" name="PLoS Genet.">
        <title>Comparative genome structure, secondary metabolite, and effector coding capacity across Cochliobolus pathogens.</title>
        <authorList>
            <person name="Condon B.J."/>
            <person name="Leng Y."/>
            <person name="Wu D."/>
            <person name="Bushley K.E."/>
            <person name="Ohm R.A."/>
            <person name="Otillar R."/>
            <person name="Martin J."/>
            <person name="Schackwitz W."/>
            <person name="Grimwood J."/>
            <person name="MohdZainudin N."/>
            <person name="Xue C."/>
            <person name="Wang R."/>
            <person name="Manning V.A."/>
            <person name="Dhillon B."/>
            <person name="Tu Z.J."/>
            <person name="Steffenson B.J."/>
            <person name="Salamov A."/>
            <person name="Sun H."/>
            <person name="Lowry S."/>
            <person name="LaButti K."/>
            <person name="Han J."/>
            <person name="Copeland A."/>
            <person name="Lindquist E."/>
            <person name="Barry K."/>
            <person name="Schmutz J."/>
            <person name="Baker S.E."/>
            <person name="Ciuffetti L.M."/>
            <person name="Grigoriev I.V."/>
            <person name="Zhong S."/>
            <person name="Turgeon B.G."/>
        </authorList>
    </citation>
    <scope>NUCLEOTIDE SEQUENCE [LARGE SCALE GENOMIC DNA]</scope>
    <source>
        <strain evidence="7 8">ATCC 44560</strain>
    </source>
</reference>
<protein>
    <recommendedName>
        <fullName evidence="9">FAD/NAD(P)-binding domain-containing protein</fullName>
    </recommendedName>
</protein>
<dbReference type="eggNOG" id="ENOG502SHCE">
    <property type="taxonomic scope" value="Eukaryota"/>
</dbReference>
<keyword evidence="4" id="KW-0274">FAD</keyword>
<dbReference type="AlphaFoldDB" id="W6Z564"/>
<evidence type="ECO:0000256" key="4">
    <source>
        <dbReference type="ARBA" id="ARBA00022827"/>
    </source>
</evidence>
<dbReference type="SUPFAM" id="SSF51905">
    <property type="entry name" value="FAD/NAD(P)-binding domain"/>
    <property type="match status" value="1"/>
</dbReference>
<dbReference type="GO" id="GO:0050660">
    <property type="term" value="F:flavin adenine dinucleotide binding"/>
    <property type="evidence" value="ECO:0007669"/>
    <property type="project" value="InterPro"/>
</dbReference>
<dbReference type="Proteomes" id="UP000054032">
    <property type="component" value="Unassembled WGS sequence"/>
</dbReference>
<evidence type="ECO:0000313" key="7">
    <source>
        <dbReference type="EMBL" id="EUC42694.1"/>
    </source>
</evidence>
<dbReference type="GO" id="GO:0004499">
    <property type="term" value="F:N,N-dimethylaniline monooxygenase activity"/>
    <property type="evidence" value="ECO:0007669"/>
    <property type="project" value="InterPro"/>
</dbReference>
<dbReference type="PANTHER" id="PTHR43098">
    <property type="entry name" value="L-ORNITHINE N(5)-MONOOXYGENASE-RELATED"/>
    <property type="match status" value="1"/>
</dbReference>
<dbReference type="KEGG" id="bor:COCMIDRAFT_102842"/>
<dbReference type="GO" id="GO:0050661">
    <property type="term" value="F:NADP binding"/>
    <property type="evidence" value="ECO:0007669"/>
    <property type="project" value="InterPro"/>
</dbReference>
<evidence type="ECO:0000256" key="1">
    <source>
        <dbReference type="ARBA" id="ARBA00001974"/>
    </source>
</evidence>
<dbReference type="RefSeq" id="XP_007690791.1">
    <property type="nucleotide sequence ID" value="XM_007692601.1"/>
</dbReference>
<dbReference type="PANTHER" id="PTHR43098:SF2">
    <property type="entry name" value="FAD-BINDING MONOOXYGENASE AUSB-RELATED"/>
    <property type="match status" value="1"/>
</dbReference>
<keyword evidence="5" id="KW-0521">NADP</keyword>
<name>W6Z564_COCMI</name>
<evidence type="ECO:0008006" key="9">
    <source>
        <dbReference type="Google" id="ProtNLM"/>
    </source>
</evidence>
<keyword evidence="6" id="KW-0560">Oxidoreductase</keyword>
<dbReference type="InterPro" id="IPR020946">
    <property type="entry name" value="Flavin_mOase-like"/>
</dbReference>
<organism evidence="7 8">
    <name type="scientific">Bipolaris oryzae ATCC 44560</name>
    <dbReference type="NCBI Taxonomy" id="930090"/>
    <lineage>
        <taxon>Eukaryota</taxon>
        <taxon>Fungi</taxon>
        <taxon>Dikarya</taxon>
        <taxon>Ascomycota</taxon>
        <taxon>Pezizomycotina</taxon>
        <taxon>Dothideomycetes</taxon>
        <taxon>Pleosporomycetidae</taxon>
        <taxon>Pleosporales</taxon>
        <taxon>Pleosporineae</taxon>
        <taxon>Pleosporaceae</taxon>
        <taxon>Bipolaris</taxon>
    </lineage>
</organism>
<evidence type="ECO:0000313" key="8">
    <source>
        <dbReference type="Proteomes" id="UP000054032"/>
    </source>
</evidence>
<keyword evidence="3" id="KW-0285">Flavoprotein</keyword>
<accession>W6Z564</accession>
<dbReference type="InterPro" id="IPR050775">
    <property type="entry name" value="FAD-binding_Monooxygenases"/>
</dbReference>
<dbReference type="InterPro" id="IPR036188">
    <property type="entry name" value="FAD/NAD-bd_sf"/>
</dbReference>
<gene>
    <name evidence="7" type="ORF">COCMIDRAFT_102842</name>
</gene>
<evidence type="ECO:0000256" key="2">
    <source>
        <dbReference type="ARBA" id="ARBA00010139"/>
    </source>
</evidence>